<dbReference type="OrthoDB" id="9815286at2"/>
<organism evidence="8 9">
    <name type="scientific">Lacticaseibacillus saniviri JCM 17471 = DSM 24301</name>
    <dbReference type="NCBI Taxonomy" id="1293598"/>
    <lineage>
        <taxon>Bacteria</taxon>
        <taxon>Bacillati</taxon>
        <taxon>Bacillota</taxon>
        <taxon>Bacilli</taxon>
        <taxon>Lactobacillales</taxon>
        <taxon>Lactobacillaceae</taxon>
        <taxon>Lacticaseibacillus</taxon>
    </lineage>
</organism>
<dbReference type="InterPro" id="IPR052027">
    <property type="entry name" value="PspC"/>
</dbReference>
<protein>
    <recommendedName>
        <fullName evidence="7">Phage shock protein PspC N-terminal domain-containing protein</fullName>
    </recommendedName>
</protein>
<dbReference type="GO" id="GO:0005886">
    <property type="term" value="C:plasma membrane"/>
    <property type="evidence" value="ECO:0007669"/>
    <property type="project" value="UniProtKB-SubCell"/>
</dbReference>
<evidence type="ECO:0000256" key="2">
    <source>
        <dbReference type="ARBA" id="ARBA00022475"/>
    </source>
</evidence>
<dbReference type="EMBL" id="JQCE01000049">
    <property type="protein sequence ID" value="KRO16169.1"/>
    <property type="molecule type" value="Genomic_DNA"/>
</dbReference>
<dbReference type="STRING" id="1293598.IV56_GL001910"/>
<dbReference type="PANTHER" id="PTHR33885:SF3">
    <property type="entry name" value="PHAGE SHOCK PROTEIN C"/>
    <property type="match status" value="1"/>
</dbReference>
<accession>A0A0R2MRD7</accession>
<dbReference type="Pfam" id="PF04024">
    <property type="entry name" value="PspC"/>
    <property type="match status" value="1"/>
</dbReference>
<keyword evidence="5 6" id="KW-0472">Membrane</keyword>
<evidence type="ECO:0000313" key="9">
    <source>
        <dbReference type="Proteomes" id="UP000050969"/>
    </source>
</evidence>
<evidence type="ECO:0000256" key="4">
    <source>
        <dbReference type="ARBA" id="ARBA00022989"/>
    </source>
</evidence>
<evidence type="ECO:0000256" key="5">
    <source>
        <dbReference type="ARBA" id="ARBA00023136"/>
    </source>
</evidence>
<keyword evidence="3 6" id="KW-0812">Transmembrane</keyword>
<evidence type="ECO:0000259" key="7">
    <source>
        <dbReference type="Pfam" id="PF04024"/>
    </source>
</evidence>
<evidence type="ECO:0000256" key="3">
    <source>
        <dbReference type="ARBA" id="ARBA00022692"/>
    </source>
</evidence>
<comment type="subcellular location">
    <subcellularLocation>
        <location evidence="1">Cell membrane</location>
        <topology evidence="1">Single-pass membrane protein</topology>
    </subcellularLocation>
</comment>
<dbReference type="AlphaFoldDB" id="A0A0R2MRD7"/>
<dbReference type="RefSeq" id="WP_082395342.1">
    <property type="nucleotide sequence ID" value="NZ_BBBX01000035.1"/>
</dbReference>
<evidence type="ECO:0000256" key="1">
    <source>
        <dbReference type="ARBA" id="ARBA00004162"/>
    </source>
</evidence>
<keyword evidence="9" id="KW-1185">Reference proteome</keyword>
<feature type="transmembrane region" description="Helical" evidence="6">
    <location>
        <begin position="29"/>
        <end position="53"/>
    </location>
</feature>
<evidence type="ECO:0000256" key="6">
    <source>
        <dbReference type="SAM" id="Phobius"/>
    </source>
</evidence>
<dbReference type="Proteomes" id="UP000050969">
    <property type="component" value="Unassembled WGS sequence"/>
</dbReference>
<keyword evidence="2" id="KW-1003">Cell membrane</keyword>
<comment type="caution">
    <text evidence="8">The sequence shown here is derived from an EMBL/GenBank/DDBJ whole genome shotgun (WGS) entry which is preliminary data.</text>
</comment>
<name>A0A0R2MRD7_9LACO</name>
<gene>
    <name evidence="8" type="ORF">IV56_GL001910</name>
</gene>
<feature type="domain" description="Phage shock protein PspC N-terminal" evidence="7">
    <location>
        <begin position="3"/>
        <end position="55"/>
    </location>
</feature>
<proteinExistence type="predicted"/>
<evidence type="ECO:0000313" key="8">
    <source>
        <dbReference type="EMBL" id="KRO16169.1"/>
    </source>
</evidence>
<keyword evidence="4 6" id="KW-1133">Transmembrane helix</keyword>
<sequence length="57" mass="6377">MGNLTRSRNDRLIAGVCAGIAKRLGIETFWVRLIFIIGGGVFFWIYIALAFILPYGD</sequence>
<dbReference type="PANTHER" id="PTHR33885">
    <property type="entry name" value="PHAGE SHOCK PROTEIN C"/>
    <property type="match status" value="1"/>
</dbReference>
<dbReference type="PATRIC" id="fig|1293598.4.peg.1990"/>
<reference evidence="8 9" key="1">
    <citation type="journal article" date="2015" name="Genome Announc.">
        <title>Expanding the biotechnology potential of lactobacilli through comparative genomics of 213 strains and associated genera.</title>
        <authorList>
            <person name="Sun Z."/>
            <person name="Harris H.M."/>
            <person name="McCann A."/>
            <person name="Guo C."/>
            <person name="Argimon S."/>
            <person name="Zhang W."/>
            <person name="Yang X."/>
            <person name="Jeffery I.B."/>
            <person name="Cooney J.C."/>
            <person name="Kagawa T.F."/>
            <person name="Liu W."/>
            <person name="Song Y."/>
            <person name="Salvetti E."/>
            <person name="Wrobel A."/>
            <person name="Rasinkangas P."/>
            <person name="Parkhill J."/>
            <person name="Rea M.C."/>
            <person name="O'Sullivan O."/>
            <person name="Ritari J."/>
            <person name="Douillard F.P."/>
            <person name="Paul Ross R."/>
            <person name="Yang R."/>
            <person name="Briner A.E."/>
            <person name="Felis G.E."/>
            <person name="de Vos W.M."/>
            <person name="Barrangou R."/>
            <person name="Klaenhammer T.R."/>
            <person name="Caufield P.W."/>
            <person name="Cui Y."/>
            <person name="Zhang H."/>
            <person name="O'Toole P.W."/>
        </authorList>
    </citation>
    <scope>NUCLEOTIDE SEQUENCE [LARGE SCALE GENOMIC DNA]</scope>
    <source>
        <strain evidence="8 9">DSM 24301</strain>
    </source>
</reference>
<dbReference type="InterPro" id="IPR007168">
    <property type="entry name" value="Phageshock_PspC_N"/>
</dbReference>